<sequence length="165" mass="18162">MDPRTVGELLASEIADDPPEGFAPLPTGPGYNAYFGPIYGRMLDGRLRLGMRIGRRHINPHDTCHGGVLASFADMQVYVTQQARSDLRQILMPTISMSLDYISPAILGDWLEGDTTLLRATKTTLFQQTLATVGDRIVFRSSCIYRVSGRQAPMGSTLGELFPNE</sequence>
<dbReference type="InterPro" id="IPR029069">
    <property type="entry name" value="HotDog_dom_sf"/>
</dbReference>
<dbReference type="AlphaFoldDB" id="A0A1X7PT92"/>
<organism evidence="3 4">
    <name type="scientific">Mesorhizobium australicum</name>
    <dbReference type="NCBI Taxonomy" id="536018"/>
    <lineage>
        <taxon>Bacteria</taxon>
        <taxon>Pseudomonadati</taxon>
        <taxon>Pseudomonadota</taxon>
        <taxon>Alphaproteobacteria</taxon>
        <taxon>Hyphomicrobiales</taxon>
        <taxon>Phyllobacteriaceae</taxon>
        <taxon>Mesorhizobium</taxon>
    </lineage>
</organism>
<dbReference type="CDD" id="cd03443">
    <property type="entry name" value="PaaI_thioesterase"/>
    <property type="match status" value="1"/>
</dbReference>
<reference evidence="3 4" key="1">
    <citation type="submission" date="2017-04" db="EMBL/GenBank/DDBJ databases">
        <authorList>
            <person name="Afonso C.L."/>
            <person name="Miller P.J."/>
            <person name="Scott M.A."/>
            <person name="Spackman E."/>
            <person name="Goraichik I."/>
            <person name="Dimitrov K.M."/>
            <person name="Suarez D.L."/>
            <person name="Swayne D.E."/>
        </authorList>
    </citation>
    <scope>NUCLEOTIDE SEQUENCE [LARGE SCALE GENOMIC DNA]</scope>
    <source>
        <strain evidence="3 4">B5P</strain>
    </source>
</reference>
<protein>
    <submittedName>
        <fullName evidence="3">Uncharacterized domain 1-containing protein</fullName>
    </submittedName>
</protein>
<evidence type="ECO:0000259" key="2">
    <source>
        <dbReference type="Pfam" id="PF03061"/>
    </source>
</evidence>
<evidence type="ECO:0000313" key="4">
    <source>
        <dbReference type="Proteomes" id="UP000193083"/>
    </source>
</evidence>
<keyword evidence="4" id="KW-1185">Reference proteome</keyword>
<proteinExistence type="predicted"/>
<dbReference type="InterPro" id="IPR006683">
    <property type="entry name" value="Thioestr_dom"/>
</dbReference>
<accession>A0A1X7PT92</accession>
<dbReference type="NCBIfam" id="TIGR00369">
    <property type="entry name" value="unchar_dom_1"/>
    <property type="match status" value="1"/>
</dbReference>
<name>A0A1X7PT92_9HYPH</name>
<dbReference type="InterPro" id="IPR003736">
    <property type="entry name" value="PAAI_dom"/>
</dbReference>
<dbReference type="Proteomes" id="UP000193083">
    <property type="component" value="Unassembled WGS sequence"/>
</dbReference>
<dbReference type="SUPFAM" id="SSF54637">
    <property type="entry name" value="Thioesterase/thiol ester dehydrase-isomerase"/>
    <property type="match status" value="1"/>
</dbReference>
<gene>
    <name evidence="3" type="ORF">SAMN02982922_5172</name>
</gene>
<feature type="domain" description="Thioesterase" evidence="2">
    <location>
        <begin position="62"/>
        <end position="126"/>
    </location>
</feature>
<dbReference type="GO" id="GO:0016289">
    <property type="term" value="F:acyl-CoA hydrolase activity"/>
    <property type="evidence" value="ECO:0007669"/>
    <property type="project" value="UniProtKB-ARBA"/>
</dbReference>
<evidence type="ECO:0000256" key="1">
    <source>
        <dbReference type="ARBA" id="ARBA00022801"/>
    </source>
</evidence>
<dbReference type="EMBL" id="FXBL01000004">
    <property type="protein sequence ID" value="SMH54757.1"/>
    <property type="molecule type" value="Genomic_DNA"/>
</dbReference>
<dbReference type="OrthoDB" id="32575at2"/>
<dbReference type="Gene3D" id="3.10.129.10">
    <property type="entry name" value="Hotdog Thioesterase"/>
    <property type="match status" value="1"/>
</dbReference>
<keyword evidence="1" id="KW-0378">Hydrolase</keyword>
<dbReference type="RefSeq" id="WP_085466798.1">
    <property type="nucleotide sequence ID" value="NZ_FXBL01000004.1"/>
</dbReference>
<dbReference type="Pfam" id="PF03061">
    <property type="entry name" value="4HBT"/>
    <property type="match status" value="1"/>
</dbReference>
<evidence type="ECO:0000313" key="3">
    <source>
        <dbReference type="EMBL" id="SMH54757.1"/>
    </source>
</evidence>